<protein>
    <recommendedName>
        <fullName evidence="4">Transcription elongation factor GreB</fullName>
    </recommendedName>
    <alternativeName>
        <fullName evidence="4">Transcript cleavage factor GreB</fullName>
    </alternativeName>
</protein>
<evidence type="ECO:0000256" key="2">
    <source>
        <dbReference type="ARBA" id="ARBA00023125"/>
    </source>
</evidence>
<evidence type="ECO:0000256" key="4">
    <source>
        <dbReference type="HAMAP-Rule" id="MF_00930"/>
    </source>
</evidence>
<evidence type="ECO:0000256" key="3">
    <source>
        <dbReference type="ARBA" id="ARBA00023163"/>
    </source>
</evidence>
<keyword evidence="2 4" id="KW-0238">DNA-binding</keyword>
<evidence type="ECO:0000259" key="6">
    <source>
        <dbReference type="Pfam" id="PF03449"/>
    </source>
</evidence>
<dbReference type="SUPFAM" id="SSF46557">
    <property type="entry name" value="GreA transcript cleavage protein, N-terminal domain"/>
    <property type="match status" value="1"/>
</dbReference>
<gene>
    <name evidence="4 7" type="primary">greB</name>
    <name evidence="7" type="ORF">EOE65_13390</name>
</gene>
<dbReference type="AlphaFoldDB" id="A0A437Q6A6"/>
<dbReference type="SUPFAM" id="SSF54534">
    <property type="entry name" value="FKBP-like"/>
    <property type="match status" value="1"/>
</dbReference>
<dbReference type="FunFam" id="3.10.50.30:FF:000001">
    <property type="entry name" value="Transcription elongation factor GreA"/>
    <property type="match status" value="1"/>
</dbReference>
<dbReference type="GO" id="GO:0070063">
    <property type="term" value="F:RNA polymerase binding"/>
    <property type="evidence" value="ECO:0007669"/>
    <property type="project" value="InterPro"/>
</dbReference>
<comment type="caution">
    <text evidence="7">The sequence shown here is derived from an EMBL/GenBank/DDBJ whole genome shotgun (WGS) entry which is preliminary data.</text>
</comment>
<organism evidence="7 8">
    <name type="scientific">Neptunomonas marina</name>
    <dbReference type="NCBI Taxonomy" id="1815562"/>
    <lineage>
        <taxon>Bacteria</taxon>
        <taxon>Pseudomonadati</taxon>
        <taxon>Pseudomonadota</taxon>
        <taxon>Gammaproteobacteria</taxon>
        <taxon>Oceanospirillales</taxon>
        <taxon>Oceanospirillaceae</taxon>
        <taxon>Neptunomonas</taxon>
    </lineage>
</organism>
<name>A0A437Q6A6_9GAMM</name>
<dbReference type="GO" id="GO:0003746">
    <property type="term" value="F:translation elongation factor activity"/>
    <property type="evidence" value="ECO:0007669"/>
    <property type="project" value="UniProtKB-KW"/>
</dbReference>
<dbReference type="InterPro" id="IPR022691">
    <property type="entry name" value="Tscrpt_elong_fac_GreA/B_N"/>
</dbReference>
<feature type="domain" description="Transcription elongation factor GreA/GreB N-terminal" evidence="6">
    <location>
        <begin position="14"/>
        <end position="83"/>
    </location>
</feature>
<reference evidence="7 8" key="1">
    <citation type="submission" date="2019-01" db="EMBL/GenBank/DDBJ databases">
        <authorList>
            <person name="Chen W.-M."/>
        </authorList>
    </citation>
    <scope>NUCLEOTIDE SEQUENCE [LARGE SCALE GENOMIC DNA]</scope>
    <source>
        <strain evidence="7 8">HPM-16</strain>
    </source>
</reference>
<dbReference type="InterPro" id="IPR028624">
    <property type="entry name" value="Tscrpt_elong_fac_GreA/B"/>
</dbReference>
<dbReference type="NCBIfam" id="NF002506">
    <property type="entry name" value="PRK01885.1"/>
    <property type="match status" value="1"/>
</dbReference>
<dbReference type="GO" id="GO:0006354">
    <property type="term" value="P:DNA-templated transcription elongation"/>
    <property type="evidence" value="ECO:0007669"/>
    <property type="project" value="TreeGrafter"/>
</dbReference>
<keyword evidence="3 4" id="KW-0804">Transcription</keyword>
<dbReference type="InterPro" id="IPR006358">
    <property type="entry name" value="Tscrpt_elong_fac_GreB"/>
</dbReference>
<keyword evidence="7" id="KW-0648">Protein biosynthesis</keyword>
<keyword evidence="8" id="KW-1185">Reference proteome</keyword>
<dbReference type="FunFam" id="1.10.287.180:FF:000001">
    <property type="entry name" value="Transcription elongation factor GreA"/>
    <property type="match status" value="1"/>
</dbReference>
<dbReference type="InterPro" id="IPR001437">
    <property type="entry name" value="Tscrpt_elong_fac_GreA/B_C"/>
</dbReference>
<dbReference type="InterPro" id="IPR018151">
    <property type="entry name" value="TF_GreA/GreB_CS"/>
</dbReference>
<comment type="function">
    <text evidence="4">Necessary for efficient RNA polymerase transcription elongation past template-encoded arresting sites. The arresting sites in DNA have the property of trapping a certain fraction of elongating RNA polymerases that pass through, resulting in locked ternary complexes. Cleavage of the nascent transcript by cleavage factors such as GreA or GreB allows the resumption of elongation from the new 3'terminus. GreB releases sequences of up to 9 nucleotides in length.</text>
</comment>
<dbReference type="GO" id="GO:0003677">
    <property type="term" value="F:DNA binding"/>
    <property type="evidence" value="ECO:0007669"/>
    <property type="project" value="UniProtKB-UniRule"/>
</dbReference>
<dbReference type="PANTHER" id="PTHR30437">
    <property type="entry name" value="TRANSCRIPTION ELONGATION FACTOR GREA"/>
    <property type="match status" value="1"/>
</dbReference>
<evidence type="ECO:0000313" key="7">
    <source>
        <dbReference type="EMBL" id="RVU30041.1"/>
    </source>
</evidence>
<dbReference type="Gene3D" id="1.10.287.180">
    <property type="entry name" value="Transcription elongation factor, GreA/GreB, N-terminal domain"/>
    <property type="match status" value="1"/>
</dbReference>
<dbReference type="NCBIfam" id="TIGR01461">
    <property type="entry name" value="greB"/>
    <property type="match status" value="1"/>
</dbReference>
<dbReference type="InterPro" id="IPR036953">
    <property type="entry name" value="GreA/GreB_C_sf"/>
</dbReference>
<accession>A0A437Q6A6</accession>
<dbReference type="Proteomes" id="UP000282818">
    <property type="component" value="Unassembled WGS sequence"/>
</dbReference>
<evidence type="ECO:0000256" key="1">
    <source>
        <dbReference type="ARBA" id="ARBA00023015"/>
    </source>
</evidence>
<dbReference type="InterPro" id="IPR023459">
    <property type="entry name" value="Tscrpt_elong_fac_GreA/B_fam"/>
</dbReference>
<feature type="domain" description="Transcription elongation factor GreA/GreB C-terminal" evidence="5">
    <location>
        <begin position="92"/>
        <end position="165"/>
    </location>
</feature>
<evidence type="ECO:0000259" key="5">
    <source>
        <dbReference type="Pfam" id="PF01272"/>
    </source>
</evidence>
<dbReference type="PANTHER" id="PTHR30437:SF6">
    <property type="entry name" value="TRANSCRIPTION ELONGATION FACTOR GREB"/>
    <property type="match status" value="1"/>
</dbReference>
<dbReference type="HAMAP" id="MF_00930">
    <property type="entry name" value="GreB"/>
    <property type="match status" value="1"/>
</dbReference>
<sequence length="172" mass="20162">MGRWRAPQPRSSKYITVEGYERLNSELKELWKVKRPQVTQAVKEAAAQGDRSENAEYIYGKKQLREIDRRVRYLAKRLEDIVVVERAPDNPNMVFFGAWVTLLDEDDQKHCYRLVGADEIGDQPDYISIDSPLARQLVKKQLNDEVTFTKPNGDEVYYEIVGIEYRYDKRTT</sequence>
<dbReference type="Gene3D" id="3.10.50.30">
    <property type="entry name" value="Transcription elongation factor, GreA/GreB, C-terminal domain"/>
    <property type="match status" value="1"/>
</dbReference>
<dbReference type="GO" id="GO:0032784">
    <property type="term" value="P:regulation of DNA-templated transcription elongation"/>
    <property type="evidence" value="ECO:0007669"/>
    <property type="project" value="UniProtKB-UniRule"/>
</dbReference>
<dbReference type="HAMAP" id="MF_00105">
    <property type="entry name" value="GreA_GreB"/>
    <property type="match status" value="1"/>
</dbReference>
<dbReference type="PROSITE" id="PS00829">
    <property type="entry name" value="GREAB_1"/>
    <property type="match status" value="1"/>
</dbReference>
<dbReference type="PIRSF" id="PIRSF006092">
    <property type="entry name" value="GreA_GreB"/>
    <property type="match status" value="1"/>
</dbReference>
<dbReference type="Pfam" id="PF03449">
    <property type="entry name" value="GreA_GreB_N"/>
    <property type="match status" value="1"/>
</dbReference>
<keyword evidence="7" id="KW-0251">Elongation factor</keyword>
<dbReference type="RefSeq" id="WP_127694826.1">
    <property type="nucleotide sequence ID" value="NZ_SACQ01000006.1"/>
</dbReference>
<proteinExistence type="inferred from homology"/>
<dbReference type="EMBL" id="SACQ01000006">
    <property type="protein sequence ID" value="RVU30041.1"/>
    <property type="molecule type" value="Genomic_DNA"/>
</dbReference>
<keyword evidence="1 4" id="KW-0805">Transcription regulation</keyword>
<dbReference type="Pfam" id="PF01272">
    <property type="entry name" value="GreA_GreB"/>
    <property type="match status" value="1"/>
</dbReference>
<evidence type="ECO:0000313" key="8">
    <source>
        <dbReference type="Proteomes" id="UP000282818"/>
    </source>
</evidence>
<dbReference type="InterPro" id="IPR036805">
    <property type="entry name" value="Tscrpt_elong_fac_GreA/B_N_sf"/>
</dbReference>
<comment type="similarity">
    <text evidence="4">Belongs to the GreA/GreB family. GreB subfamily.</text>
</comment>